<dbReference type="AlphaFoldDB" id="A0A1I0VFW5"/>
<dbReference type="Gene3D" id="3.10.450.40">
    <property type="match status" value="1"/>
</dbReference>
<name>A0A1I0VFW5_9BACT</name>
<organism evidence="2 3">
    <name type="scientific">Algoriphagus aquimarinus</name>
    <dbReference type="NCBI Taxonomy" id="237018"/>
    <lineage>
        <taxon>Bacteria</taxon>
        <taxon>Pseudomonadati</taxon>
        <taxon>Bacteroidota</taxon>
        <taxon>Cytophagia</taxon>
        <taxon>Cytophagales</taxon>
        <taxon>Cyclobacteriaceae</taxon>
        <taxon>Algoriphagus</taxon>
    </lineage>
</organism>
<dbReference type="EMBL" id="FOKK01000001">
    <property type="protein sequence ID" value="SFA75254.1"/>
    <property type="molecule type" value="Genomic_DNA"/>
</dbReference>
<dbReference type="RefSeq" id="WP_092894280.1">
    <property type="nucleotide sequence ID" value="NZ_FOKK01000001.1"/>
</dbReference>
<accession>A0A1I0VFW5</accession>
<keyword evidence="3" id="KW-1185">Reference proteome</keyword>
<evidence type="ECO:0000313" key="3">
    <source>
        <dbReference type="Proteomes" id="UP000198790"/>
    </source>
</evidence>
<dbReference type="InterPro" id="IPR007048">
    <property type="entry name" value="IraD/Gp25-like"/>
</dbReference>
<proteinExistence type="predicted"/>
<feature type="domain" description="IraD/Gp25-like" evidence="1">
    <location>
        <begin position="29"/>
        <end position="118"/>
    </location>
</feature>
<reference evidence="2 3" key="1">
    <citation type="submission" date="2016-10" db="EMBL/GenBank/DDBJ databases">
        <authorList>
            <person name="de Groot N.N."/>
        </authorList>
    </citation>
    <scope>NUCLEOTIDE SEQUENCE [LARGE SCALE GENOMIC DNA]</scope>
    <source>
        <strain evidence="2 3">DSM 23399</strain>
    </source>
</reference>
<evidence type="ECO:0000313" key="2">
    <source>
        <dbReference type="EMBL" id="SFA75254.1"/>
    </source>
</evidence>
<protein>
    <recommendedName>
        <fullName evidence="1">IraD/Gp25-like domain-containing protein</fullName>
    </recommendedName>
</protein>
<dbReference type="Pfam" id="PF04965">
    <property type="entry name" value="GPW_gp25"/>
    <property type="match status" value="1"/>
</dbReference>
<dbReference type="SUPFAM" id="SSF160719">
    <property type="entry name" value="gpW/gp25-like"/>
    <property type="match status" value="1"/>
</dbReference>
<dbReference type="STRING" id="237018.SAMN04489723_101174"/>
<dbReference type="Proteomes" id="UP000198790">
    <property type="component" value="Unassembled WGS sequence"/>
</dbReference>
<gene>
    <name evidence="2" type="ORF">SAMN04489723_101174</name>
</gene>
<sequence>MEDNNSFLGRGWAFPVTFSAESQQVHMAEDEDDIQQSLVILLNTTLGERIMRPDYGANMEDLLFEALNVTTANMIANRIKKAILFHEPRVKTEDIDLRPDYNEGRIEVLVEYLIIATNNRRNLVYPYLFTEATDLKL</sequence>
<evidence type="ECO:0000259" key="1">
    <source>
        <dbReference type="Pfam" id="PF04965"/>
    </source>
</evidence>
<dbReference type="OrthoDB" id="9802846at2"/>